<evidence type="ECO:0000313" key="2">
    <source>
        <dbReference type="Proteomes" id="UP000291301"/>
    </source>
</evidence>
<dbReference type="SUPFAM" id="SSF53474">
    <property type="entry name" value="alpha/beta-Hydrolases"/>
    <property type="match status" value="1"/>
</dbReference>
<dbReference type="Gene3D" id="3.40.50.1820">
    <property type="entry name" value="alpha/beta hydrolase"/>
    <property type="match status" value="1"/>
</dbReference>
<organism evidence="1 2">
    <name type="scientific">Oricola cellulosilytica</name>
    <dbReference type="NCBI Taxonomy" id="1429082"/>
    <lineage>
        <taxon>Bacteria</taxon>
        <taxon>Pseudomonadati</taxon>
        <taxon>Pseudomonadota</taxon>
        <taxon>Alphaproteobacteria</taxon>
        <taxon>Hyphomicrobiales</taxon>
        <taxon>Ahrensiaceae</taxon>
        <taxon>Oricola</taxon>
    </lineage>
</organism>
<dbReference type="InterPro" id="IPR029058">
    <property type="entry name" value="AB_hydrolase_fold"/>
</dbReference>
<protein>
    <submittedName>
        <fullName evidence="1">Uncharacterized protein</fullName>
    </submittedName>
</protein>
<gene>
    <name evidence="1" type="ORF">E0D97_11470</name>
</gene>
<dbReference type="Proteomes" id="UP000291301">
    <property type="component" value="Unassembled WGS sequence"/>
</dbReference>
<comment type="caution">
    <text evidence="1">The sequence shown here is derived from an EMBL/GenBank/DDBJ whole genome shotgun (WGS) entry which is preliminary data.</text>
</comment>
<proteinExistence type="predicted"/>
<dbReference type="EMBL" id="SJST01000004">
    <property type="protein sequence ID" value="TCD13722.1"/>
    <property type="molecule type" value="Genomic_DNA"/>
</dbReference>
<dbReference type="PROSITE" id="PS51257">
    <property type="entry name" value="PROKAR_LIPOPROTEIN"/>
    <property type="match status" value="1"/>
</dbReference>
<evidence type="ECO:0000313" key="1">
    <source>
        <dbReference type="EMBL" id="TCD13722.1"/>
    </source>
</evidence>
<dbReference type="GO" id="GO:0006629">
    <property type="term" value="P:lipid metabolic process"/>
    <property type="evidence" value="ECO:0007669"/>
    <property type="project" value="InterPro"/>
</dbReference>
<sequence length="313" mass="34497">MRILAALCSFFLVSGCWLSPPDSKFLVRDPARSWHPLEHLENGQIDPLLTGLSQYALLSAAAYDDDVARLAPRCEAPSRHAQRWKRLSEYSQDYLPAKPAGKVTIPGFAYQVWEDRGSGPHARVALAFRGTNFTELGDWHANAGWLTRFSPVTYGQYQQTRDLVDKLVPDLKRRFGDNVEIIATGHSLGGGLAQHAAYSSKDISLVYAFATSPVTGYTISDPRLNGANRKGVRIFRVYEAGEVLSTLRWGSRQLISLSTADPQVKELRFNFRTTFKRGSKGGGPIGQHSIAQLACDLICRAELGGSRAQCLAT</sequence>
<dbReference type="AlphaFoldDB" id="A0A4R0PBD3"/>
<accession>A0A4R0PBD3</accession>
<name>A0A4R0PBD3_9HYPH</name>
<dbReference type="Pfam" id="PF26363">
    <property type="entry name" value="Phospholipase-like"/>
    <property type="match status" value="1"/>
</dbReference>
<keyword evidence="2" id="KW-1185">Reference proteome</keyword>
<reference evidence="1 2" key="1">
    <citation type="journal article" date="2015" name="Antonie Van Leeuwenhoek">
        <title>Oricola cellulosilytica gen. nov., sp. nov., a cellulose-degrading bacterium of the family Phyllobacteriaceae isolated from surface seashore water, and emended descriptions of Mesorhizobium loti and Phyllobacterium myrsinacearum.</title>
        <authorList>
            <person name="Hameed A."/>
            <person name="Shahina M."/>
            <person name="Lai W.A."/>
            <person name="Lin S.Y."/>
            <person name="Young L.S."/>
            <person name="Liu Y.C."/>
            <person name="Hsu Y.H."/>
            <person name="Young C.C."/>
        </authorList>
    </citation>
    <scope>NUCLEOTIDE SEQUENCE [LARGE SCALE GENOMIC DNA]</scope>
    <source>
        <strain evidence="1 2">KCTC 52183</strain>
    </source>
</reference>
<dbReference type="OrthoDB" id="8446566at2"/>
<dbReference type="RefSeq" id="WP_131568991.1">
    <property type="nucleotide sequence ID" value="NZ_JAINFK010000003.1"/>
</dbReference>